<dbReference type="EMBL" id="BLXT01001037">
    <property type="protein sequence ID" value="GFN82722.1"/>
    <property type="molecule type" value="Genomic_DNA"/>
</dbReference>
<keyword evidence="2" id="KW-0812">Transmembrane</keyword>
<accession>A0AAV3YK49</accession>
<evidence type="ECO:0000256" key="1">
    <source>
        <dbReference type="SAM" id="MobiDB-lite"/>
    </source>
</evidence>
<feature type="region of interest" description="Disordered" evidence="1">
    <location>
        <begin position="546"/>
        <end position="589"/>
    </location>
</feature>
<sequence>YRAKLSTNLEPNKISAMLLIQNVTRKMTRCRCYIDDKVLFGAECTIIVYAKGNELKCESAQFIDDNTAASFKCTMEKIYPKGRCSVTLLDGKPAIKDHVITSVSHEKSARFPDDMAVTCQLRIEVAGNEEGSYRFNVEVTPDVQGVPDKATVSLEVKLRLLATALFNPNENGHKYTIPSDGRLTIAIQVTGNPQPSRVSLSVKYDDNSAPIPLTSQDYSHTYSANAGSGRGVLNLIVTGGFRTGRATFYTLHASNGVIGSETFEYRFSVDATLAGESELNCEDPKFIEENAAATFKCTLKKTNVKGRCNMTILEGNSAIEYRAIKPVSHETSASSPSDTEVTCQFRIEVAGNEEGNYRFKVEATPDVQDVPAMATVSSEVALRLSATTLFNPLENGQVYNYPSDGQLKIFIQVIGNPEPNQFLLTVRYDETSTPVPLSSQDYSLTYMASTSSGRGVINLIVAGGLKEGRSSFYTLHVSNGIAGPVPFEHSFSVDASDGGAEEDKDDTTFGTVGLAVGGLGLLLIVVTVVIFGFLRKKENNSNIYDYPDETRDANTTYAEPGYLSPSDESSMSTFGPPLPHRVQQSSTQDSSTLNPYIYYTTPVDGCGTSTGSYPTVLDKNRAAGYLEPSGLTLAVQGTESTADAGQPMPPRAQEESLSALKNNIKKGFFLLDRLPVSNGLLHSHRSWARDNRSAQQPSSLLPITLSKQRWNGNPKQIKSIIIEGTEREDFRRGNNFYFMLIFLSQAGHSPQCQHGVTHPPSTRVGNELRNNDKIIKYRFNQSRTPSASRKLGGSPQPGDGSTSGFSQPHTRKLLSGLPQPRTLRTRV</sequence>
<protein>
    <submittedName>
        <fullName evidence="3">Uncharacterized protein</fullName>
    </submittedName>
</protein>
<evidence type="ECO:0000313" key="4">
    <source>
        <dbReference type="Proteomes" id="UP000735302"/>
    </source>
</evidence>
<feature type="non-terminal residue" evidence="3">
    <location>
        <position position="1"/>
    </location>
</feature>
<organism evidence="3 4">
    <name type="scientific">Plakobranchus ocellatus</name>
    <dbReference type="NCBI Taxonomy" id="259542"/>
    <lineage>
        <taxon>Eukaryota</taxon>
        <taxon>Metazoa</taxon>
        <taxon>Spiralia</taxon>
        <taxon>Lophotrochozoa</taxon>
        <taxon>Mollusca</taxon>
        <taxon>Gastropoda</taxon>
        <taxon>Heterobranchia</taxon>
        <taxon>Euthyneura</taxon>
        <taxon>Panpulmonata</taxon>
        <taxon>Sacoglossa</taxon>
        <taxon>Placobranchoidea</taxon>
        <taxon>Plakobranchidae</taxon>
        <taxon>Plakobranchus</taxon>
    </lineage>
</organism>
<keyword evidence="4" id="KW-1185">Reference proteome</keyword>
<dbReference type="Proteomes" id="UP000735302">
    <property type="component" value="Unassembled WGS sequence"/>
</dbReference>
<keyword evidence="2" id="KW-0472">Membrane</keyword>
<feature type="compositionally biased region" description="Polar residues" evidence="1">
    <location>
        <begin position="799"/>
        <end position="808"/>
    </location>
</feature>
<name>A0AAV3YK49_9GAST</name>
<keyword evidence="2" id="KW-1133">Transmembrane helix</keyword>
<gene>
    <name evidence="3" type="ORF">PoB_000922800</name>
</gene>
<feature type="region of interest" description="Disordered" evidence="1">
    <location>
        <begin position="779"/>
        <end position="827"/>
    </location>
</feature>
<evidence type="ECO:0000256" key="2">
    <source>
        <dbReference type="SAM" id="Phobius"/>
    </source>
</evidence>
<evidence type="ECO:0000313" key="3">
    <source>
        <dbReference type="EMBL" id="GFN82722.1"/>
    </source>
</evidence>
<reference evidence="3 4" key="1">
    <citation type="journal article" date="2021" name="Elife">
        <title>Chloroplast acquisition without the gene transfer in kleptoplastic sea slugs, Plakobranchus ocellatus.</title>
        <authorList>
            <person name="Maeda T."/>
            <person name="Takahashi S."/>
            <person name="Yoshida T."/>
            <person name="Shimamura S."/>
            <person name="Takaki Y."/>
            <person name="Nagai Y."/>
            <person name="Toyoda A."/>
            <person name="Suzuki Y."/>
            <person name="Arimoto A."/>
            <person name="Ishii H."/>
            <person name="Satoh N."/>
            <person name="Nishiyama T."/>
            <person name="Hasebe M."/>
            <person name="Maruyama T."/>
            <person name="Minagawa J."/>
            <person name="Obokata J."/>
            <person name="Shigenobu S."/>
        </authorList>
    </citation>
    <scope>NUCLEOTIDE SEQUENCE [LARGE SCALE GENOMIC DNA]</scope>
</reference>
<dbReference type="AlphaFoldDB" id="A0AAV3YK49"/>
<comment type="caution">
    <text evidence="3">The sequence shown here is derived from an EMBL/GenBank/DDBJ whole genome shotgun (WGS) entry which is preliminary data.</text>
</comment>
<feature type="transmembrane region" description="Helical" evidence="2">
    <location>
        <begin position="512"/>
        <end position="534"/>
    </location>
</feature>
<proteinExistence type="predicted"/>